<comment type="caution">
    <text evidence="2">The sequence shown here is derived from an EMBL/GenBank/DDBJ whole genome shotgun (WGS) entry which is preliminary data.</text>
</comment>
<feature type="region of interest" description="Disordered" evidence="1">
    <location>
        <begin position="200"/>
        <end position="223"/>
    </location>
</feature>
<sequence>MAKTRPRTPRSASRAPRLTGLITVFLLGFALAFVLGTWTSGPDATERRIAELEQAEARRDVEQIGQLTELARGSRDRLTPVLQAMAKAAPLSGDTPRGPLTAAEVNGWRAILSAEVERYEETPSSGNGVNVARTAMRTAVRQLATAADGFAAAAAATGPLGGDLVTLAGHQRDLALQTWSVAALQLDVINVDAGNGHVHVQLPSGGDSGTIPLDSEPEGSQRR</sequence>
<protein>
    <submittedName>
        <fullName evidence="2">Uncharacterized protein</fullName>
    </submittedName>
</protein>
<accession>A0A2P8I1E8</accession>
<organism evidence="2 3">
    <name type="scientific">Saccharothrix carnea</name>
    <dbReference type="NCBI Taxonomy" id="1280637"/>
    <lineage>
        <taxon>Bacteria</taxon>
        <taxon>Bacillati</taxon>
        <taxon>Actinomycetota</taxon>
        <taxon>Actinomycetes</taxon>
        <taxon>Pseudonocardiales</taxon>
        <taxon>Pseudonocardiaceae</taxon>
        <taxon>Saccharothrix</taxon>
    </lineage>
</organism>
<dbReference type="AlphaFoldDB" id="A0A2P8I1E8"/>
<evidence type="ECO:0000313" key="3">
    <source>
        <dbReference type="Proteomes" id="UP000241118"/>
    </source>
</evidence>
<keyword evidence="3" id="KW-1185">Reference proteome</keyword>
<dbReference type="EMBL" id="PYAX01000014">
    <property type="protein sequence ID" value="PSL52280.1"/>
    <property type="molecule type" value="Genomic_DNA"/>
</dbReference>
<dbReference type="OrthoDB" id="3690795at2"/>
<gene>
    <name evidence="2" type="ORF">B0I31_114107</name>
</gene>
<evidence type="ECO:0000256" key="1">
    <source>
        <dbReference type="SAM" id="MobiDB-lite"/>
    </source>
</evidence>
<dbReference type="RefSeq" id="WP_106619174.1">
    <property type="nucleotide sequence ID" value="NZ_PYAX01000014.1"/>
</dbReference>
<reference evidence="2 3" key="1">
    <citation type="submission" date="2018-03" db="EMBL/GenBank/DDBJ databases">
        <title>Genomic Encyclopedia of Type Strains, Phase III (KMG-III): the genomes of soil and plant-associated and newly described type strains.</title>
        <authorList>
            <person name="Whitman W."/>
        </authorList>
    </citation>
    <scope>NUCLEOTIDE SEQUENCE [LARGE SCALE GENOMIC DNA]</scope>
    <source>
        <strain evidence="2 3">CGMCC 4.7097</strain>
    </source>
</reference>
<evidence type="ECO:0000313" key="2">
    <source>
        <dbReference type="EMBL" id="PSL52280.1"/>
    </source>
</evidence>
<name>A0A2P8I1E8_SACCR</name>
<proteinExistence type="predicted"/>
<dbReference type="Proteomes" id="UP000241118">
    <property type="component" value="Unassembled WGS sequence"/>
</dbReference>